<organism evidence="1 2">
    <name type="scientific">Quercus lobata</name>
    <name type="common">Valley oak</name>
    <dbReference type="NCBI Taxonomy" id="97700"/>
    <lineage>
        <taxon>Eukaryota</taxon>
        <taxon>Viridiplantae</taxon>
        <taxon>Streptophyta</taxon>
        <taxon>Embryophyta</taxon>
        <taxon>Tracheophyta</taxon>
        <taxon>Spermatophyta</taxon>
        <taxon>Magnoliopsida</taxon>
        <taxon>eudicotyledons</taxon>
        <taxon>Gunneridae</taxon>
        <taxon>Pentapetalae</taxon>
        <taxon>rosids</taxon>
        <taxon>fabids</taxon>
        <taxon>Fagales</taxon>
        <taxon>Fagaceae</taxon>
        <taxon>Quercus</taxon>
    </lineage>
</organism>
<sequence>MANGRSFGLATSVLASIYRGLNTISSSPTPSKSGASFTIHYVYAWVGHLFKSNRITHDNLSNPLMTKYSGVGYASLFSEFSTQKHIRTTTHFLWHGTAFKKSYDQTFIDNVHLSIQNQGIKGSLVVLARDAIKISEEEVRNDFDHKWKHLKSPMKGVDVGTSTNHAHLLTNNESSILKPSAKSSDLKRSKFANVGTSSKFSMETKRAPLSSLQPTNPPQVLMFQAKAHISSVRRKGASMLGDVLLNRLSNLSIDNILPQAEVHEIHSGVESLGVDPQHLHENVDKYYKGVADYLKMKESLNKRPSLVILIQREAEVEFLFSEASHEKASLNTELDTVRLRMANLQTELVQL</sequence>
<dbReference type="Proteomes" id="UP000594261">
    <property type="component" value="Chromosome 4"/>
</dbReference>
<proteinExistence type="predicted"/>
<dbReference type="EMBL" id="LRBV02000004">
    <property type="status" value="NOT_ANNOTATED_CDS"/>
    <property type="molecule type" value="Genomic_DNA"/>
</dbReference>
<evidence type="ECO:0000313" key="2">
    <source>
        <dbReference type="Proteomes" id="UP000594261"/>
    </source>
</evidence>
<dbReference type="EnsemblPlants" id="QL04p075038:mrna">
    <property type="protein sequence ID" value="QL04p075038:mrna"/>
    <property type="gene ID" value="QL04p075038"/>
</dbReference>
<dbReference type="InParanoid" id="A0A7N2R3N6"/>
<name>A0A7N2R3N6_QUELO</name>
<reference evidence="1 2" key="1">
    <citation type="journal article" date="2016" name="G3 (Bethesda)">
        <title>First Draft Assembly and Annotation of the Genome of a California Endemic Oak Quercus lobata Nee (Fagaceae).</title>
        <authorList>
            <person name="Sork V.L."/>
            <person name="Fitz-Gibbon S.T."/>
            <person name="Puiu D."/>
            <person name="Crepeau M."/>
            <person name="Gugger P.F."/>
            <person name="Sherman R."/>
            <person name="Stevens K."/>
            <person name="Langley C.H."/>
            <person name="Pellegrini M."/>
            <person name="Salzberg S.L."/>
        </authorList>
    </citation>
    <scope>NUCLEOTIDE SEQUENCE [LARGE SCALE GENOMIC DNA]</scope>
    <source>
        <strain evidence="1 2">cv. SW786</strain>
    </source>
</reference>
<accession>A0A7N2R3N6</accession>
<dbReference type="AlphaFoldDB" id="A0A7N2R3N6"/>
<dbReference type="Gramene" id="QL04p075038:mrna">
    <property type="protein sequence ID" value="QL04p075038:mrna"/>
    <property type="gene ID" value="QL04p075038"/>
</dbReference>
<dbReference type="Gramene" id="QL04p075594:mrna">
    <property type="protein sequence ID" value="QL04p075594:mrna"/>
    <property type="gene ID" value="QL04p075594"/>
</dbReference>
<evidence type="ECO:0000313" key="1">
    <source>
        <dbReference type="EnsemblPlants" id="QL04p075594:mrna"/>
    </source>
</evidence>
<dbReference type="EnsemblPlants" id="QL04p075594:mrna">
    <property type="protein sequence ID" value="QL04p075594:mrna"/>
    <property type="gene ID" value="QL04p075594"/>
</dbReference>
<reference evidence="1" key="2">
    <citation type="submission" date="2021-01" db="UniProtKB">
        <authorList>
            <consortium name="EnsemblPlants"/>
        </authorList>
    </citation>
    <scope>IDENTIFICATION</scope>
</reference>
<keyword evidence="2" id="KW-1185">Reference proteome</keyword>
<protein>
    <submittedName>
        <fullName evidence="1">Uncharacterized protein</fullName>
    </submittedName>
</protein>